<evidence type="ECO:0000256" key="1">
    <source>
        <dbReference type="ARBA" id="ARBA00023125"/>
    </source>
</evidence>
<dbReference type="InterPro" id="IPR000551">
    <property type="entry name" value="MerR-type_HTH_dom"/>
</dbReference>
<dbReference type="GO" id="GO:0003700">
    <property type="term" value="F:DNA-binding transcription factor activity"/>
    <property type="evidence" value="ECO:0007669"/>
    <property type="project" value="InterPro"/>
</dbReference>
<organism evidence="3 4">
    <name type="scientific">Nocardia tenerifensis</name>
    <dbReference type="NCBI Taxonomy" id="228006"/>
    <lineage>
        <taxon>Bacteria</taxon>
        <taxon>Bacillati</taxon>
        <taxon>Actinomycetota</taxon>
        <taxon>Actinomycetes</taxon>
        <taxon>Mycobacteriales</taxon>
        <taxon>Nocardiaceae</taxon>
        <taxon>Nocardia</taxon>
    </lineage>
</organism>
<dbReference type="OrthoDB" id="4569196at2"/>
<name>A0A318KMM4_9NOCA</name>
<dbReference type="Pfam" id="PF13411">
    <property type="entry name" value="MerR_1"/>
    <property type="match status" value="1"/>
</dbReference>
<feature type="domain" description="HTH merR-type" evidence="2">
    <location>
        <begin position="20"/>
        <end position="89"/>
    </location>
</feature>
<dbReference type="PRINTS" id="PR00040">
    <property type="entry name" value="HTHMERR"/>
</dbReference>
<dbReference type="CDD" id="cd00592">
    <property type="entry name" value="HTH_MerR-like"/>
    <property type="match status" value="1"/>
</dbReference>
<dbReference type="RefSeq" id="WP_040743229.1">
    <property type="nucleotide sequence ID" value="NZ_QJKF01000001.1"/>
</dbReference>
<proteinExistence type="predicted"/>
<dbReference type="SUPFAM" id="SSF46955">
    <property type="entry name" value="Putative DNA-binding domain"/>
    <property type="match status" value="1"/>
</dbReference>
<dbReference type="InterPro" id="IPR009061">
    <property type="entry name" value="DNA-bd_dom_put_sf"/>
</dbReference>
<protein>
    <submittedName>
        <fullName evidence="3">DNA-binding transcriptional MerR regulator</fullName>
    </submittedName>
</protein>
<dbReference type="GO" id="GO:0003677">
    <property type="term" value="F:DNA binding"/>
    <property type="evidence" value="ECO:0007669"/>
    <property type="project" value="UniProtKB-KW"/>
</dbReference>
<dbReference type="Proteomes" id="UP000247569">
    <property type="component" value="Unassembled WGS sequence"/>
</dbReference>
<dbReference type="Gene3D" id="1.10.1660.10">
    <property type="match status" value="1"/>
</dbReference>
<evidence type="ECO:0000313" key="4">
    <source>
        <dbReference type="Proteomes" id="UP000247569"/>
    </source>
</evidence>
<evidence type="ECO:0000313" key="3">
    <source>
        <dbReference type="EMBL" id="PXX70940.1"/>
    </source>
</evidence>
<gene>
    <name evidence="3" type="ORF">DFR70_101361</name>
</gene>
<dbReference type="PROSITE" id="PS50937">
    <property type="entry name" value="HTH_MERR_2"/>
    <property type="match status" value="1"/>
</dbReference>
<keyword evidence="4" id="KW-1185">Reference proteome</keyword>
<evidence type="ECO:0000259" key="2">
    <source>
        <dbReference type="PROSITE" id="PS50937"/>
    </source>
</evidence>
<dbReference type="PANTHER" id="PTHR30204">
    <property type="entry name" value="REDOX-CYCLING DRUG-SENSING TRANSCRIPTIONAL ACTIVATOR SOXR"/>
    <property type="match status" value="1"/>
</dbReference>
<dbReference type="SMART" id="SM00422">
    <property type="entry name" value="HTH_MERR"/>
    <property type="match status" value="1"/>
</dbReference>
<dbReference type="AlphaFoldDB" id="A0A318KMM4"/>
<sequence length="118" mass="13016">MSVPDAPPLTQEPTAPEAEGFTIGQAAAFAGVTIETVQRYHQDGLCDEPEPDSIGRRRYRPAETLQLVSVRALAGAGVPTPEIRPLLDYLDHVKQLLSAETGRKVRHAHATEHRHRFE</sequence>
<reference evidence="3 4" key="1">
    <citation type="submission" date="2018-05" db="EMBL/GenBank/DDBJ databases">
        <title>Genomic Encyclopedia of Type Strains, Phase IV (KMG-IV): sequencing the most valuable type-strain genomes for metagenomic binning, comparative biology and taxonomic classification.</title>
        <authorList>
            <person name="Goeker M."/>
        </authorList>
    </citation>
    <scope>NUCLEOTIDE SEQUENCE [LARGE SCALE GENOMIC DNA]</scope>
    <source>
        <strain evidence="3 4">DSM 44704</strain>
    </source>
</reference>
<accession>A0A318KMM4</accession>
<dbReference type="InterPro" id="IPR047057">
    <property type="entry name" value="MerR_fam"/>
</dbReference>
<dbReference type="EMBL" id="QJKF01000001">
    <property type="protein sequence ID" value="PXX70940.1"/>
    <property type="molecule type" value="Genomic_DNA"/>
</dbReference>
<dbReference type="PANTHER" id="PTHR30204:SF93">
    <property type="entry name" value="HTH MERR-TYPE DOMAIN-CONTAINING PROTEIN"/>
    <property type="match status" value="1"/>
</dbReference>
<keyword evidence="1 3" id="KW-0238">DNA-binding</keyword>
<comment type="caution">
    <text evidence="3">The sequence shown here is derived from an EMBL/GenBank/DDBJ whole genome shotgun (WGS) entry which is preliminary data.</text>
</comment>